<gene>
    <name evidence="2" type="primary">ntt_4</name>
    <name evidence="2" type="ORF">XTPLMG728_1573</name>
</gene>
<feature type="transmembrane region" description="Helical" evidence="1">
    <location>
        <begin position="176"/>
        <end position="195"/>
    </location>
</feature>
<keyword evidence="1" id="KW-0472">Membrane</keyword>
<dbReference type="PANTHER" id="PTHR43596:SF1">
    <property type="entry name" value="ADP,ATP CARRIER PROTEIN"/>
    <property type="match status" value="1"/>
</dbReference>
<protein>
    <submittedName>
        <fullName evidence="2">ATP/ADP translocase</fullName>
    </submittedName>
</protein>
<feature type="transmembrane region" description="Helical" evidence="1">
    <location>
        <begin position="201"/>
        <end position="226"/>
    </location>
</feature>
<keyword evidence="1" id="KW-0812">Transmembrane</keyword>
<evidence type="ECO:0000313" key="2">
    <source>
        <dbReference type="EMBL" id="CTP87477.1"/>
    </source>
</evidence>
<dbReference type="EMBL" id="CXOK01000039">
    <property type="protein sequence ID" value="CTP87477.1"/>
    <property type="molecule type" value="Genomic_DNA"/>
</dbReference>
<proteinExistence type="predicted"/>
<feature type="transmembrane region" description="Helical" evidence="1">
    <location>
        <begin position="264"/>
        <end position="283"/>
    </location>
</feature>
<name>A0A0K2ZR52_9XANT</name>
<keyword evidence="1" id="KW-1133">Transmembrane helix</keyword>
<dbReference type="Proteomes" id="UP000041247">
    <property type="component" value="Unassembled WGS sequence"/>
</dbReference>
<dbReference type="SUPFAM" id="SSF103473">
    <property type="entry name" value="MFS general substrate transporter"/>
    <property type="match status" value="1"/>
</dbReference>
<evidence type="ECO:0000313" key="3">
    <source>
        <dbReference type="Proteomes" id="UP000041247"/>
    </source>
</evidence>
<feature type="transmembrane region" description="Helical" evidence="1">
    <location>
        <begin position="428"/>
        <end position="450"/>
    </location>
</feature>
<feature type="transmembrane region" description="Helical" evidence="1">
    <location>
        <begin position="356"/>
        <end position="379"/>
    </location>
</feature>
<organism evidence="2 3">
    <name type="scientific">Xanthomonas graminis pv. poae</name>
    <dbReference type="NCBI Taxonomy" id="227946"/>
    <lineage>
        <taxon>Bacteria</taxon>
        <taxon>Pseudomonadati</taxon>
        <taxon>Pseudomonadota</taxon>
        <taxon>Gammaproteobacteria</taxon>
        <taxon>Lysobacterales</taxon>
        <taxon>Lysobacteraceae</taxon>
        <taxon>Xanthomonas</taxon>
        <taxon>Xanthomonas translucens group</taxon>
        <taxon>Xanthomonas graminis</taxon>
    </lineage>
</organism>
<sequence length="467" mass="50029">MPRSVTLRVAAALAMLQCIGYRARNHPANGRPMQAENKRVQTRELRAVLLSFVYFFCVLAAYYVIRPVREQLAAAVGSTQLPWFYMATFVATLLLTPLFAWMAARWPRRIVVPAVYVFFALCLLGFVPLFSGHGGLSARALGIVFFVWVSVFNLFVVSVFWSFMADIWSNQQARRLFPLIGLGGTAGAVAGPLLTRGLVGVIGVAPLLVVSAALLGVALACVILLGRWARVHGARRHHVGHEAAVGGGMFDGLKQILANPFMRGMALLMLLGDCIGTAGYALMTDYSGATFHNAVERTQFAANIDMLANVLQVVVQISVTRWLLMKKGAGAVIALWALISVGTLVATALSPDPYALAVWIVPWVVLPVVITRSLTYGMVGPARESLYTRVPRQLRYQGKNAVDTAVWRAGDVAVSSAMIGLRGLGMGVPGFAALAALAATLSGVIGWRLARAVESAAPAAAETAPTR</sequence>
<feature type="transmembrane region" description="Helical" evidence="1">
    <location>
        <begin position="110"/>
        <end position="131"/>
    </location>
</feature>
<dbReference type="InterPro" id="IPR036259">
    <property type="entry name" value="MFS_trans_sf"/>
</dbReference>
<feature type="transmembrane region" description="Helical" evidence="1">
    <location>
        <begin position="83"/>
        <end position="103"/>
    </location>
</feature>
<dbReference type="Gene3D" id="1.20.1250.20">
    <property type="entry name" value="MFS general substrate transporter like domains"/>
    <property type="match status" value="1"/>
</dbReference>
<feature type="transmembrane region" description="Helical" evidence="1">
    <location>
        <begin position="331"/>
        <end position="350"/>
    </location>
</feature>
<dbReference type="AlphaFoldDB" id="A0A0K2ZR52"/>
<evidence type="ECO:0000256" key="1">
    <source>
        <dbReference type="SAM" id="Phobius"/>
    </source>
</evidence>
<reference evidence="2 3" key="1">
    <citation type="submission" date="2015-07" db="EMBL/GenBank/DDBJ databases">
        <authorList>
            <person name="Noorani M."/>
        </authorList>
    </citation>
    <scope>NUCLEOTIDE SEQUENCE [LARGE SCALE GENOMIC DNA]</scope>
    <source>
        <strain evidence="2">LMG728</strain>
    </source>
</reference>
<feature type="transmembrane region" description="Helical" evidence="1">
    <location>
        <begin position="143"/>
        <end position="164"/>
    </location>
</feature>
<feature type="transmembrane region" description="Helical" evidence="1">
    <location>
        <begin position="45"/>
        <end position="63"/>
    </location>
</feature>
<dbReference type="PANTHER" id="PTHR43596">
    <property type="entry name" value="ADP,ATP CARRIER PROTEIN"/>
    <property type="match status" value="1"/>
</dbReference>
<accession>A0A0K2ZR52</accession>